<evidence type="ECO:0000313" key="14">
    <source>
        <dbReference type="RefSeq" id="XP_054841898.1"/>
    </source>
</evidence>
<feature type="transmembrane region" description="Helical" evidence="11">
    <location>
        <begin position="129"/>
        <end position="147"/>
    </location>
</feature>
<dbReference type="RefSeq" id="XP_054841898.1">
    <property type="nucleotide sequence ID" value="XM_054985923.1"/>
</dbReference>
<keyword evidence="5 10" id="KW-0297">G-protein coupled receptor</keyword>
<comment type="similarity">
    <text evidence="9">Belongs to the G-protein coupled receptor 1 family. Mas subfamily.</text>
</comment>
<name>A0AA97JP45_EUBMA</name>
<evidence type="ECO:0000256" key="4">
    <source>
        <dbReference type="ARBA" id="ARBA00022989"/>
    </source>
</evidence>
<gene>
    <name evidence="14" type="primary">LOC129334000</name>
</gene>
<dbReference type="Proteomes" id="UP001190640">
    <property type="component" value="Chromosome 7"/>
</dbReference>
<keyword evidence="6 11" id="KW-0472">Membrane</keyword>
<dbReference type="GO" id="GO:0004930">
    <property type="term" value="F:G protein-coupled receptor activity"/>
    <property type="evidence" value="ECO:0007669"/>
    <property type="project" value="UniProtKB-KW"/>
</dbReference>
<dbReference type="SUPFAM" id="SSF81321">
    <property type="entry name" value="Family A G protein-coupled receptor-like"/>
    <property type="match status" value="1"/>
</dbReference>
<keyword evidence="7 10" id="KW-0675">Receptor</keyword>
<dbReference type="KEGG" id="emc:129334000"/>
<feature type="transmembrane region" description="Helical" evidence="11">
    <location>
        <begin position="79"/>
        <end position="100"/>
    </location>
</feature>
<dbReference type="GO" id="GO:0005886">
    <property type="term" value="C:plasma membrane"/>
    <property type="evidence" value="ECO:0007669"/>
    <property type="project" value="UniProtKB-SubCell"/>
</dbReference>
<feature type="domain" description="G-protein coupled receptors family 1 profile" evidence="12">
    <location>
        <begin position="59"/>
        <end position="280"/>
    </location>
</feature>
<evidence type="ECO:0000256" key="7">
    <source>
        <dbReference type="ARBA" id="ARBA00023170"/>
    </source>
</evidence>
<accession>A0AA97JP45</accession>
<organism evidence="13 14">
    <name type="scientific">Eublepharis macularius</name>
    <name type="common">Leopard gecko</name>
    <name type="synonym">Cyrtodactylus macularius</name>
    <dbReference type="NCBI Taxonomy" id="481883"/>
    <lineage>
        <taxon>Eukaryota</taxon>
        <taxon>Metazoa</taxon>
        <taxon>Chordata</taxon>
        <taxon>Craniata</taxon>
        <taxon>Vertebrata</taxon>
        <taxon>Euteleostomi</taxon>
        <taxon>Lepidosauria</taxon>
        <taxon>Squamata</taxon>
        <taxon>Bifurcata</taxon>
        <taxon>Gekkota</taxon>
        <taxon>Eublepharidae</taxon>
        <taxon>Eublepharinae</taxon>
        <taxon>Eublepharis</taxon>
    </lineage>
</organism>
<dbReference type="FunFam" id="1.20.1070.10:FF:000193">
    <property type="entry name" value="Mas-related G-protein coupled receptor member E"/>
    <property type="match status" value="1"/>
</dbReference>
<dbReference type="InterPro" id="IPR026234">
    <property type="entry name" value="MRGPCRFAMILY"/>
</dbReference>
<evidence type="ECO:0000256" key="2">
    <source>
        <dbReference type="ARBA" id="ARBA00022475"/>
    </source>
</evidence>
<sequence>MTNSNLSFHFFEDTESDLHEYIFNISKDSLELILNHHFALISVITSILIFLACIIGIVGNGITIWILGVCMKRNPFTTYILNLAIADIGVLITVISLYILPFLFSGNLPIWGICICSYVQSLMYITDQLILTVVSIDRCVAVLFPIWHRCHRPPRLSSIVCVCIWVFSCLISGLDILLTFANQFILLQFIVNVAICTPLMAVSTVILFVKIYTKSQQHQRGKLLTVIVLALFFFLIFGFPMNYFYFLIYYYFSDGIDLMSLLMAALGCAVLNCNVNPVVYFLVGRKKKGRSRLSMKVALQRVFTDEEICGGQQGTRAETQF</sequence>
<feature type="transmembrane region" description="Helical" evidence="11">
    <location>
        <begin position="159"/>
        <end position="180"/>
    </location>
</feature>
<evidence type="ECO:0000256" key="3">
    <source>
        <dbReference type="ARBA" id="ARBA00022692"/>
    </source>
</evidence>
<dbReference type="InterPro" id="IPR017452">
    <property type="entry name" value="GPCR_Rhodpsn_7TM"/>
</dbReference>
<evidence type="ECO:0000256" key="9">
    <source>
        <dbReference type="ARBA" id="ARBA00061394"/>
    </source>
</evidence>
<comment type="subcellular location">
    <subcellularLocation>
        <location evidence="1">Cell membrane</location>
        <topology evidence="1">Multi-pass membrane protein</topology>
    </subcellularLocation>
</comment>
<evidence type="ECO:0000256" key="8">
    <source>
        <dbReference type="ARBA" id="ARBA00023224"/>
    </source>
</evidence>
<dbReference type="PANTHER" id="PTHR11334">
    <property type="entry name" value="MAS-RELATED G-PROTEIN COUPLED RECEPTOR"/>
    <property type="match status" value="1"/>
</dbReference>
<dbReference type="GeneID" id="129334000"/>
<evidence type="ECO:0000256" key="11">
    <source>
        <dbReference type="SAM" id="Phobius"/>
    </source>
</evidence>
<feature type="transmembrane region" description="Helical" evidence="11">
    <location>
        <begin position="186"/>
        <end position="211"/>
    </location>
</feature>
<proteinExistence type="inferred from homology"/>
<dbReference type="PROSITE" id="PS50262">
    <property type="entry name" value="G_PROTEIN_RECEP_F1_2"/>
    <property type="match status" value="1"/>
</dbReference>
<dbReference type="PROSITE" id="PS00237">
    <property type="entry name" value="G_PROTEIN_RECEP_F1_1"/>
    <property type="match status" value="1"/>
</dbReference>
<dbReference type="Gene3D" id="1.20.1070.10">
    <property type="entry name" value="Rhodopsin 7-helix transmembrane proteins"/>
    <property type="match status" value="1"/>
</dbReference>
<keyword evidence="4 11" id="KW-1133">Transmembrane helix</keyword>
<keyword evidence="3 10" id="KW-0812">Transmembrane</keyword>
<keyword evidence="13" id="KW-1185">Reference proteome</keyword>
<feature type="transmembrane region" description="Helical" evidence="11">
    <location>
        <begin position="258"/>
        <end position="283"/>
    </location>
</feature>
<protein>
    <submittedName>
        <fullName evidence="14">Mas-related G-protein coupled receptor member H-like</fullName>
    </submittedName>
</protein>
<dbReference type="PRINTS" id="PR00237">
    <property type="entry name" value="GPCRRHODOPSN"/>
</dbReference>
<evidence type="ECO:0000259" key="12">
    <source>
        <dbReference type="PROSITE" id="PS50262"/>
    </source>
</evidence>
<evidence type="ECO:0000256" key="5">
    <source>
        <dbReference type="ARBA" id="ARBA00023040"/>
    </source>
</evidence>
<dbReference type="Pfam" id="PF00001">
    <property type="entry name" value="7tm_1"/>
    <property type="match status" value="1"/>
</dbReference>
<evidence type="ECO:0000256" key="6">
    <source>
        <dbReference type="ARBA" id="ARBA00023136"/>
    </source>
</evidence>
<evidence type="ECO:0000256" key="1">
    <source>
        <dbReference type="ARBA" id="ARBA00004651"/>
    </source>
</evidence>
<dbReference type="InterPro" id="IPR000276">
    <property type="entry name" value="GPCR_Rhodpsn"/>
</dbReference>
<evidence type="ECO:0000256" key="10">
    <source>
        <dbReference type="RuleBase" id="RU000688"/>
    </source>
</evidence>
<dbReference type="PANTHER" id="PTHR11334:SF69">
    <property type="entry name" value="G-PROTEIN COUPLED RECEPTORS FAMILY 1 PROFILE DOMAIN-CONTAINING PROTEIN"/>
    <property type="match status" value="1"/>
</dbReference>
<feature type="transmembrane region" description="Helical" evidence="11">
    <location>
        <begin position="223"/>
        <end position="252"/>
    </location>
</feature>
<evidence type="ECO:0000313" key="13">
    <source>
        <dbReference type="Proteomes" id="UP001190640"/>
    </source>
</evidence>
<dbReference type="AlphaFoldDB" id="A0AA97JP45"/>
<reference evidence="14" key="1">
    <citation type="submission" date="2025-08" db="UniProtKB">
        <authorList>
            <consortium name="RefSeq"/>
        </authorList>
    </citation>
    <scope>IDENTIFICATION</scope>
    <source>
        <tissue evidence="14">Blood</tissue>
    </source>
</reference>
<keyword evidence="8 10" id="KW-0807">Transducer</keyword>
<keyword evidence="2" id="KW-1003">Cell membrane</keyword>
<feature type="transmembrane region" description="Helical" evidence="11">
    <location>
        <begin position="38"/>
        <end position="67"/>
    </location>
</feature>
<dbReference type="PRINTS" id="PR02108">
    <property type="entry name" value="MRGPCRFAMILY"/>
</dbReference>